<accession>A0A0C9T1H6</accession>
<feature type="compositionally biased region" description="Basic and acidic residues" evidence="1">
    <location>
        <begin position="11"/>
        <end position="21"/>
    </location>
</feature>
<organism evidence="2 3">
    <name type="scientific">Sphaerobolus stellatus (strain SS14)</name>
    <dbReference type="NCBI Taxonomy" id="990650"/>
    <lineage>
        <taxon>Eukaryota</taxon>
        <taxon>Fungi</taxon>
        <taxon>Dikarya</taxon>
        <taxon>Basidiomycota</taxon>
        <taxon>Agaricomycotina</taxon>
        <taxon>Agaricomycetes</taxon>
        <taxon>Phallomycetidae</taxon>
        <taxon>Geastrales</taxon>
        <taxon>Sphaerobolaceae</taxon>
        <taxon>Sphaerobolus</taxon>
    </lineage>
</organism>
<feature type="region of interest" description="Disordered" evidence="1">
    <location>
        <begin position="1"/>
        <end position="21"/>
    </location>
</feature>
<keyword evidence="3" id="KW-1185">Reference proteome</keyword>
<gene>
    <name evidence="2" type="ORF">M422DRAFT_276905</name>
</gene>
<evidence type="ECO:0000313" key="3">
    <source>
        <dbReference type="Proteomes" id="UP000054279"/>
    </source>
</evidence>
<proteinExistence type="predicted"/>
<evidence type="ECO:0000313" key="2">
    <source>
        <dbReference type="EMBL" id="KIJ22633.1"/>
    </source>
</evidence>
<protein>
    <submittedName>
        <fullName evidence="2">Uncharacterized protein</fullName>
    </submittedName>
</protein>
<dbReference type="EMBL" id="KN838049">
    <property type="protein sequence ID" value="KIJ22633.1"/>
    <property type="molecule type" value="Genomic_DNA"/>
</dbReference>
<dbReference type="Proteomes" id="UP000054279">
    <property type="component" value="Unassembled WGS sequence"/>
</dbReference>
<dbReference type="AlphaFoldDB" id="A0A0C9T1H6"/>
<reference evidence="2 3" key="1">
    <citation type="submission" date="2014-06" db="EMBL/GenBank/DDBJ databases">
        <title>Evolutionary Origins and Diversification of the Mycorrhizal Mutualists.</title>
        <authorList>
            <consortium name="DOE Joint Genome Institute"/>
            <consortium name="Mycorrhizal Genomics Consortium"/>
            <person name="Kohler A."/>
            <person name="Kuo A."/>
            <person name="Nagy L.G."/>
            <person name="Floudas D."/>
            <person name="Copeland A."/>
            <person name="Barry K.W."/>
            <person name="Cichocki N."/>
            <person name="Veneault-Fourrey C."/>
            <person name="LaButti K."/>
            <person name="Lindquist E.A."/>
            <person name="Lipzen A."/>
            <person name="Lundell T."/>
            <person name="Morin E."/>
            <person name="Murat C."/>
            <person name="Riley R."/>
            <person name="Ohm R."/>
            <person name="Sun H."/>
            <person name="Tunlid A."/>
            <person name="Henrissat B."/>
            <person name="Grigoriev I.V."/>
            <person name="Hibbett D.S."/>
            <person name="Martin F."/>
        </authorList>
    </citation>
    <scope>NUCLEOTIDE SEQUENCE [LARGE SCALE GENOMIC DNA]</scope>
    <source>
        <strain evidence="2 3">SS14</strain>
    </source>
</reference>
<sequence length="247" mass="27824">MSRPSKNSRMVTEDEMPKAKESVKAAEFAQLGSLSTIRQRQNIKDGPQLLAHIAIHAPNGEAKLAGSYYTSLLKQMAQLSAKYGIEKTAYKGEYFGPAGFRIILDHVLTTVEDRLQTMASICMQLIAGARPGAMGLAYPELEAMKQFLQHKNLTLTRQDHATIDVMVHFENLTRHNNGDKNKLKLDYPVKAVSNPENVTFELGLILSMLLFVRGALYYSTIEYFFKDKSFIINIRSEFKEKAVFQKA</sequence>
<name>A0A0C9T1H6_SPHS4</name>
<evidence type="ECO:0000256" key="1">
    <source>
        <dbReference type="SAM" id="MobiDB-lite"/>
    </source>
</evidence>
<feature type="compositionally biased region" description="Polar residues" evidence="1">
    <location>
        <begin position="1"/>
        <end position="10"/>
    </location>
</feature>
<dbReference type="HOGENOM" id="CLU_1125143_0_0_1"/>